<dbReference type="Pfam" id="PF09346">
    <property type="entry name" value="SMI1_KNR4"/>
    <property type="match status" value="1"/>
</dbReference>
<name>A0A1I0VEV3_SELRU</name>
<dbReference type="InterPro" id="IPR018958">
    <property type="entry name" value="Knr4/Smi1-like_dom"/>
</dbReference>
<evidence type="ECO:0000313" key="2">
    <source>
        <dbReference type="EMBL" id="SFA74884.1"/>
    </source>
</evidence>
<dbReference type="Gene3D" id="3.40.1580.10">
    <property type="entry name" value="SMI1/KNR4-like"/>
    <property type="match status" value="1"/>
</dbReference>
<dbReference type="RefSeq" id="WP_074812545.1">
    <property type="nucleotide sequence ID" value="NZ_FOJX01000001.1"/>
</dbReference>
<evidence type="ECO:0000313" key="3">
    <source>
        <dbReference type="Proteomes" id="UP000183843"/>
    </source>
</evidence>
<dbReference type="AlphaFoldDB" id="A0A1I0VEV3"/>
<dbReference type="Proteomes" id="UP000183843">
    <property type="component" value="Unassembled WGS sequence"/>
</dbReference>
<organism evidence="2 3">
    <name type="scientific">Selenomonas ruminantium</name>
    <dbReference type="NCBI Taxonomy" id="971"/>
    <lineage>
        <taxon>Bacteria</taxon>
        <taxon>Bacillati</taxon>
        <taxon>Bacillota</taxon>
        <taxon>Negativicutes</taxon>
        <taxon>Selenomonadales</taxon>
        <taxon>Selenomonadaceae</taxon>
        <taxon>Selenomonas</taxon>
    </lineage>
</organism>
<accession>A0A1I0VEV3</accession>
<protein>
    <submittedName>
        <fullName evidence="2">SMI1-KNR4 cell-wall</fullName>
    </submittedName>
</protein>
<feature type="domain" description="Knr4/Smi1-like" evidence="1">
    <location>
        <begin position="110"/>
        <end position="239"/>
    </location>
</feature>
<dbReference type="SMART" id="SM00860">
    <property type="entry name" value="SMI1_KNR4"/>
    <property type="match status" value="1"/>
</dbReference>
<dbReference type="SUPFAM" id="SSF160631">
    <property type="entry name" value="SMI1/KNR4-like"/>
    <property type="match status" value="1"/>
</dbReference>
<dbReference type="InterPro" id="IPR037883">
    <property type="entry name" value="Knr4/Smi1-like_sf"/>
</dbReference>
<reference evidence="2 3" key="1">
    <citation type="submission" date="2016-10" db="EMBL/GenBank/DDBJ databases">
        <authorList>
            <person name="de Groot N.N."/>
        </authorList>
    </citation>
    <scope>NUCLEOTIDE SEQUENCE [LARGE SCALE GENOMIC DNA]</scope>
    <source>
        <strain evidence="2 3">L14</strain>
    </source>
</reference>
<evidence type="ECO:0000259" key="1">
    <source>
        <dbReference type="SMART" id="SM00860"/>
    </source>
</evidence>
<proteinExistence type="predicted"/>
<dbReference type="EMBL" id="FOJX01000001">
    <property type="protein sequence ID" value="SFA74884.1"/>
    <property type="molecule type" value="Genomic_DNA"/>
</dbReference>
<gene>
    <name evidence="2" type="ORF">SAMN05216587_101552</name>
</gene>
<sequence length="271" mass="31794">MNLSELKAKLEGNNVPKDMYHFGWTTNETICIEYRNGGWEVYSSERGSKILIKRFKREDYACEYFYKAVINDYRQYQEYILHYKINNLRPLLERPYRDDDLFYRDDMASSHSKEEWERIQAEHNIKFPLDYIDYINAYGLGAVGGFLWIYSPWSNNDSLNLFAARPKALEGCSPSCVECLVSTNSSTDCLVPLGRTDNDDYIFWLKTDNEQEQWHLILCDGHSTKYFEYSMSITEFLAGIIRGTVQCDLLPDEWIGAGHLDFIPYKNDSTR</sequence>